<dbReference type="eggNOG" id="ENOG50324X8">
    <property type="taxonomic scope" value="Bacteria"/>
</dbReference>
<dbReference type="KEGG" id="kal:KALB_905"/>
<dbReference type="STRING" id="1449976.KALB_905"/>
<dbReference type="Proteomes" id="UP000019225">
    <property type="component" value="Chromosome"/>
</dbReference>
<evidence type="ECO:0000313" key="2">
    <source>
        <dbReference type="Proteomes" id="UP000019225"/>
    </source>
</evidence>
<reference evidence="1 2" key="1">
    <citation type="journal article" date="2014" name="BMC Genomics">
        <title>Complete genome sequence of producer of the glycopeptide antibiotic Aculeximycin Kutzneria albida DSM 43870T, a representative of minor genus of Pseudonocardiaceae.</title>
        <authorList>
            <person name="Rebets Y."/>
            <person name="Tokovenko B."/>
            <person name="Lushchyk I."/>
            <person name="Ruckert C."/>
            <person name="Zaburannyi N."/>
            <person name="Bechthold A."/>
            <person name="Kalinowski J."/>
            <person name="Luzhetskyy A."/>
        </authorList>
    </citation>
    <scope>NUCLEOTIDE SEQUENCE [LARGE SCALE GENOMIC DNA]</scope>
    <source>
        <strain evidence="1">DSM 43870</strain>
    </source>
</reference>
<evidence type="ECO:0000313" key="1">
    <source>
        <dbReference type="EMBL" id="AHH94279.1"/>
    </source>
</evidence>
<accession>W5W7T7</accession>
<protein>
    <submittedName>
        <fullName evidence="1">Uncharacterized protein</fullName>
    </submittedName>
</protein>
<dbReference type="OrthoDB" id="3696922at2"/>
<keyword evidence="2" id="KW-1185">Reference proteome</keyword>
<name>W5W7T7_9PSEU</name>
<dbReference type="RefSeq" id="WP_025354532.1">
    <property type="nucleotide sequence ID" value="NZ_CP007155.1"/>
</dbReference>
<dbReference type="AlphaFoldDB" id="W5W7T7"/>
<dbReference type="HOGENOM" id="CLU_1935272_0_0_11"/>
<gene>
    <name evidence="1" type="ORF">KALB_905</name>
</gene>
<organism evidence="1 2">
    <name type="scientific">Kutzneria albida DSM 43870</name>
    <dbReference type="NCBI Taxonomy" id="1449976"/>
    <lineage>
        <taxon>Bacteria</taxon>
        <taxon>Bacillati</taxon>
        <taxon>Actinomycetota</taxon>
        <taxon>Actinomycetes</taxon>
        <taxon>Pseudonocardiales</taxon>
        <taxon>Pseudonocardiaceae</taxon>
        <taxon>Kutzneria</taxon>
    </lineage>
</organism>
<dbReference type="EMBL" id="CP007155">
    <property type="protein sequence ID" value="AHH94279.1"/>
    <property type="molecule type" value="Genomic_DNA"/>
</dbReference>
<sequence>MSVQVRSTTQHVDLVVSAVHRVLRDYAPEAVHVVIGDLEPKHSSFTLTASFEGGMTIGHAVLATEDAEDVCVAVADQLQDMAIENRFGAWPRCPGHTHPLWPSRTGDVASWVCPTEPAHCTRPIGRLLTR</sequence>
<proteinExistence type="predicted"/>